<gene>
    <name evidence="3" type="ORF">HUK84_20305</name>
</gene>
<dbReference type="InterPro" id="IPR000847">
    <property type="entry name" value="LysR_HTH_N"/>
</dbReference>
<dbReference type="InterPro" id="IPR036390">
    <property type="entry name" value="WH_DNA-bd_sf"/>
</dbReference>
<dbReference type="GO" id="GO:0003700">
    <property type="term" value="F:DNA-binding transcription factor activity"/>
    <property type="evidence" value="ECO:0007669"/>
    <property type="project" value="InterPro"/>
</dbReference>
<accession>A0A7Y7M9R1</accession>
<dbReference type="Pfam" id="PF00126">
    <property type="entry name" value="HTH_1"/>
    <property type="match status" value="1"/>
</dbReference>
<feature type="region of interest" description="Disordered" evidence="1">
    <location>
        <begin position="1"/>
        <end position="20"/>
    </location>
</feature>
<comment type="caution">
    <text evidence="3">The sequence shown here is derived from an EMBL/GenBank/DDBJ whole genome shotgun (WGS) entry which is preliminary data.</text>
</comment>
<sequence length="65" mass="6644">MKIRRRVGPSPESHAPTEARSTMELPALIYLVALIDTGSAAGAAEALGVGSSTVNHAVAALEQAM</sequence>
<dbReference type="Proteomes" id="UP000534870">
    <property type="component" value="Unassembled WGS sequence"/>
</dbReference>
<protein>
    <submittedName>
        <fullName evidence="3">LysR family transcriptional regulator</fullName>
    </submittedName>
</protein>
<dbReference type="PROSITE" id="PS50931">
    <property type="entry name" value="HTH_LYSR"/>
    <property type="match status" value="1"/>
</dbReference>
<proteinExistence type="predicted"/>
<evidence type="ECO:0000313" key="3">
    <source>
        <dbReference type="EMBL" id="NVN13448.1"/>
    </source>
</evidence>
<evidence type="ECO:0000259" key="2">
    <source>
        <dbReference type="PROSITE" id="PS50931"/>
    </source>
</evidence>
<organism evidence="3 4">
    <name type="scientific">Nguyenibacter vanlangensis</name>
    <dbReference type="NCBI Taxonomy" id="1216886"/>
    <lineage>
        <taxon>Bacteria</taxon>
        <taxon>Pseudomonadati</taxon>
        <taxon>Pseudomonadota</taxon>
        <taxon>Alphaproteobacteria</taxon>
        <taxon>Acetobacterales</taxon>
        <taxon>Acetobacteraceae</taxon>
        <taxon>Nguyenibacter</taxon>
    </lineage>
</organism>
<dbReference type="EMBL" id="JABXXP010000939">
    <property type="protein sequence ID" value="NVN13448.1"/>
    <property type="molecule type" value="Genomic_DNA"/>
</dbReference>
<feature type="domain" description="HTH lysR-type" evidence="2">
    <location>
        <begin position="23"/>
        <end position="65"/>
    </location>
</feature>
<dbReference type="InterPro" id="IPR036388">
    <property type="entry name" value="WH-like_DNA-bd_sf"/>
</dbReference>
<evidence type="ECO:0000256" key="1">
    <source>
        <dbReference type="SAM" id="MobiDB-lite"/>
    </source>
</evidence>
<dbReference type="Gene3D" id="1.10.10.10">
    <property type="entry name" value="Winged helix-like DNA-binding domain superfamily/Winged helix DNA-binding domain"/>
    <property type="match status" value="1"/>
</dbReference>
<reference evidence="3 4" key="1">
    <citation type="submission" date="2020-06" db="EMBL/GenBank/DDBJ databases">
        <title>Description of novel acetic acid bacteria.</title>
        <authorList>
            <person name="Sombolestani A."/>
        </authorList>
    </citation>
    <scope>NUCLEOTIDE SEQUENCE [LARGE SCALE GENOMIC DNA]</scope>
    <source>
        <strain evidence="3 4">LMG 31431</strain>
    </source>
</reference>
<dbReference type="AlphaFoldDB" id="A0A7Y7M9R1"/>
<dbReference type="SUPFAM" id="SSF46785">
    <property type="entry name" value="Winged helix' DNA-binding domain"/>
    <property type="match status" value="1"/>
</dbReference>
<name>A0A7Y7M9R1_9PROT</name>
<evidence type="ECO:0000313" key="4">
    <source>
        <dbReference type="Proteomes" id="UP000534870"/>
    </source>
</evidence>
<feature type="non-terminal residue" evidence="3">
    <location>
        <position position="65"/>
    </location>
</feature>